<evidence type="ECO:0000256" key="20">
    <source>
        <dbReference type="ARBA" id="ARBA00047734"/>
    </source>
</evidence>
<gene>
    <name evidence="26" type="ORF">IHE70_38235</name>
</gene>
<comment type="similarity">
    <text evidence="15">Belongs to the THEM4/THEM5 thioesterase family.</text>
</comment>
<evidence type="ECO:0000256" key="12">
    <source>
        <dbReference type="ARBA" id="ARBA00023273"/>
    </source>
</evidence>
<evidence type="ECO:0000256" key="15">
    <source>
        <dbReference type="ARBA" id="ARBA00038456"/>
    </source>
</evidence>
<evidence type="ECO:0000256" key="4">
    <source>
        <dbReference type="ARBA" id="ARBA00022475"/>
    </source>
</evidence>
<dbReference type="EC" id="3.1.2.2" evidence="16"/>
<comment type="catalytic activity">
    <reaction evidence="14">
        <text>(9Z)-octadecenoyl-CoA + H2O = (9Z)-octadecenoate + CoA + H(+)</text>
        <dbReference type="Rhea" id="RHEA:40139"/>
        <dbReference type="ChEBI" id="CHEBI:15377"/>
        <dbReference type="ChEBI" id="CHEBI:15378"/>
        <dbReference type="ChEBI" id="CHEBI:30823"/>
        <dbReference type="ChEBI" id="CHEBI:57287"/>
        <dbReference type="ChEBI" id="CHEBI:57387"/>
    </reaction>
    <physiologicalReaction direction="left-to-right" evidence="14">
        <dbReference type="Rhea" id="RHEA:40140"/>
    </physiologicalReaction>
</comment>
<dbReference type="CDD" id="cd03443">
    <property type="entry name" value="PaaI_thioesterase"/>
    <property type="match status" value="1"/>
</dbReference>
<reference evidence="26" key="1">
    <citation type="submission" date="2020-09" db="EMBL/GenBank/DDBJ databases">
        <title>Streptomyces canutascabiei sp. nov., which causes potato common scab and is distributed across the world.</title>
        <authorList>
            <person name="Nguyen H.P."/>
            <person name="Weisberg A.J."/>
            <person name="Chang J.H."/>
            <person name="Clarke C.R."/>
        </authorList>
    </citation>
    <scope>NUCLEOTIDE SEQUENCE</scope>
    <source>
        <strain evidence="26">ID-01-6.2a</strain>
    </source>
</reference>
<evidence type="ECO:0000256" key="7">
    <source>
        <dbReference type="ARBA" id="ARBA00022801"/>
    </source>
</evidence>
<dbReference type="RefSeq" id="WP_192365177.1">
    <property type="nucleotide sequence ID" value="NZ_CP119182.1"/>
</dbReference>
<keyword evidence="9" id="KW-0809">Transit peptide</keyword>
<comment type="catalytic activity">
    <reaction evidence="13">
        <text>(5Z,8Z,11Z,14Z)-eicosatetraenoyl-CoA + H2O = (5Z,8Z,11Z,14Z)-eicosatetraenoate + CoA + H(+)</text>
        <dbReference type="Rhea" id="RHEA:40151"/>
        <dbReference type="ChEBI" id="CHEBI:15377"/>
        <dbReference type="ChEBI" id="CHEBI:15378"/>
        <dbReference type="ChEBI" id="CHEBI:32395"/>
        <dbReference type="ChEBI" id="CHEBI:57287"/>
        <dbReference type="ChEBI" id="CHEBI:57368"/>
    </reaction>
    <physiologicalReaction direction="left-to-right" evidence="13">
        <dbReference type="Rhea" id="RHEA:40152"/>
    </physiologicalReaction>
</comment>
<evidence type="ECO:0000256" key="9">
    <source>
        <dbReference type="ARBA" id="ARBA00022946"/>
    </source>
</evidence>
<evidence type="ECO:0000256" key="24">
    <source>
        <dbReference type="SAM" id="MobiDB-lite"/>
    </source>
</evidence>
<evidence type="ECO:0000256" key="16">
    <source>
        <dbReference type="ARBA" id="ARBA00038848"/>
    </source>
</evidence>
<keyword evidence="10" id="KW-0443">Lipid metabolism</keyword>
<comment type="catalytic activity">
    <reaction evidence="19">
        <text>octanoyl-CoA + H2O = octanoate + CoA + H(+)</text>
        <dbReference type="Rhea" id="RHEA:30143"/>
        <dbReference type="ChEBI" id="CHEBI:15377"/>
        <dbReference type="ChEBI" id="CHEBI:15378"/>
        <dbReference type="ChEBI" id="CHEBI:25646"/>
        <dbReference type="ChEBI" id="CHEBI:57287"/>
        <dbReference type="ChEBI" id="CHEBI:57386"/>
    </reaction>
    <physiologicalReaction direction="left-to-right" evidence="19">
        <dbReference type="Rhea" id="RHEA:30144"/>
    </physiologicalReaction>
</comment>
<evidence type="ECO:0000256" key="1">
    <source>
        <dbReference type="ARBA" id="ARBA00004170"/>
    </source>
</evidence>
<dbReference type="EMBL" id="JACYXT010000022">
    <property type="protein sequence ID" value="MBD9728922.1"/>
    <property type="molecule type" value="Genomic_DNA"/>
</dbReference>
<dbReference type="Gene3D" id="3.10.129.10">
    <property type="entry name" value="Hotdog Thioesterase"/>
    <property type="match status" value="1"/>
</dbReference>
<comment type="catalytic activity">
    <reaction evidence="20">
        <text>hexadecanoyl-CoA + H2O = hexadecanoate + CoA + H(+)</text>
        <dbReference type="Rhea" id="RHEA:16645"/>
        <dbReference type="ChEBI" id="CHEBI:7896"/>
        <dbReference type="ChEBI" id="CHEBI:15377"/>
        <dbReference type="ChEBI" id="CHEBI:15378"/>
        <dbReference type="ChEBI" id="CHEBI:57287"/>
        <dbReference type="ChEBI" id="CHEBI:57379"/>
        <dbReference type="EC" id="3.1.2.2"/>
    </reaction>
    <physiologicalReaction direction="left-to-right" evidence="20">
        <dbReference type="Rhea" id="RHEA:16646"/>
    </physiologicalReaction>
</comment>
<keyword evidence="6" id="KW-0053">Apoptosis</keyword>
<comment type="catalytic activity">
    <reaction evidence="22">
        <text>dodecanoyl-CoA + H2O = dodecanoate + CoA + H(+)</text>
        <dbReference type="Rhea" id="RHEA:30135"/>
        <dbReference type="ChEBI" id="CHEBI:15377"/>
        <dbReference type="ChEBI" id="CHEBI:15378"/>
        <dbReference type="ChEBI" id="CHEBI:18262"/>
        <dbReference type="ChEBI" id="CHEBI:57287"/>
        <dbReference type="ChEBI" id="CHEBI:57375"/>
    </reaction>
    <physiologicalReaction direction="left-to-right" evidence="22">
        <dbReference type="Rhea" id="RHEA:30136"/>
    </physiologicalReaction>
</comment>
<sequence>MNTPLTDRPASTPGAPPPHDAAELEHRRAATAALGRELRDLVETAVRTTAPAQVLHAVADDVRRITGRLTGRLRRRAEIPDVDEFPGGTRMFSPVTGVGSPFAPPLRVAPADGGLVGRCALGVTHEGPPGYGHGGMSAMLLDELMGRACGAAGLHAMTVSLQIHYHRPVPLETPLRLFARVTGTEGRKILVHGSISAEADPTAPAVTADGVFVTPDPARVQALFPSLRSTRADTPA</sequence>
<keyword evidence="8" id="KW-0276">Fatty acid metabolism</keyword>
<comment type="subcellular location">
    <subcellularLocation>
        <location evidence="3">Cell projection</location>
        <location evidence="3">Ruffle membrane</location>
    </subcellularLocation>
    <subcellularLocation>
        <location evidence="2">Cytoplasm</location>
    </subcellularLocation>
    <subcellularLocation>
        <location evidence="1">Membrane</location>
        <topology evidence="1">Peripheral membrane protein</topology>
    </subcellularLocation>
</comment>
<dbReference type="SUPFAM" id="SSF54637">
    <property type="entry name" value="Thioesterase/thiol ester dehydrase-isomerase"/>
    <property type="match status" value="1"/>
</dbReference>
<dbReference type="Proteomes" id="UP000661025">
    <property type="component" value="Unassembled WGS sequence"/>
</dbReference>
<evidence type="ECO:0000256" key="6">
    <source>
        <dbReference type="ARBA" id="ARBA00022703"/>
    </source>
</evidence>
<dbReference type="GO" id="GO:0016020">
    <property type="term" value="C:membrane"/>
    <property type="evidence" value="ECO:0007669"/>
    <property type="project" value="UniProtKB-SubCell"/>
</dbReference>
<dbReference type="PANTHER" id="PTHR12418:SF19">
    <property type="entry name" value="ACYL-COENZYME A THIOESTERASE THEM4"/>
    <property type="match status" value="1"/>
</dbReference>
<feature type="region of interest" description="Disordered" evidence="24">
    <location>
        <begin position="1"/>
        <end position="22"/>
    </location>
</feature>
<dbReference type="GeneID" id="79936079"/>
<evidence type="ECO:0000313" key="27">
    <source>
        <dbReference type="Proteomes" id="UP000661025"/>
    </source>
</evidence>
<name>A0A927QPI0_9ACTN</name>
<keyword evidence="11" id="KW-0472">Membrane</keyword>
<dbReference type="Pfam" id="PF03061">
    <property type="entry name" value="4HBT"/>
    <property type="match status" value="1"/>
</dbReference>
<keyword evidence="7" id="KW-0378">Hydrolase</keyword>
<protein>
    <recommendedName>
        <fullName evidence="17">Acyl-coenzyme A thioesterase THEM4</fullName>
        <ecNumber evidence="16">3.1.2.2</ecNumber>
    </recommendedName>
    <alternativeName>
        <fullName evidence="18">Thioesterase superfamily member 4</fullName>
    </alternativeName>
</protein>
<feature type="domain" description="Thioesterase" evidence="25">
    <location>
        <begin position="130"/>
        <end position="200"/>
    </location>
</feature>
<keyword evidence="5" id="KW-0963">Cytoplasm</keyword>
<comment type="catalytic activity">
    <reaction evidence="21">
        <text>decanoyl-CoA + H2O = decanoate + CoA + H(+)</text>
        <dbReference type="Rhea" id="RHEA:40059"/>
        <dbReference type="ChEBI" id="CHEBI:15377"/>
        <dbReference type="ChEBI" id="CHEBI:15378"/>
        <dbReference type="ChEBI" id="CHEBI:27689"/>
        <dbReference type="ChEBI" id="CHEBI:57287"/>
        <dbReference type="ChEBI" id="CHEBI:61430"/>
    </reaction>
    <physiologicalReaction direction="left-to-right" evidence="21">
        <dbReference type="Rhea" id="RHEA:40060"/>
    </physiologicalReaction>
</comment>
<evidence type="ECO:0000256" key="17">
    <source>
        <dbReference type="ARBA" id="ARBA00040123"/>
    </source>
</evidence>
<dbReference type="GO" id="GO:0016787">
    <property type="term" value="F:hydrolase activity"/>
    <property type="evidence" value="ECO:0007669"/>
    <property type="project" value="UniProtKB-KW"/>
</dbReference>
<evidence type="ECO:0000256" key="2">
    <source>
        <dbReference type="ARBA" id="ARBA00004496"/>
    </source>
</evidence>
<evidence type="ECO:0000256" key="19">
    <source>
        <dbReference type="ARBA" id="ARBA00047588"/>
    </source>
</evidence>
<evidence type="ECO:0000313" key="26">
    <source>
        <dbReference type="EMBL" id="MBD9728922.1"/>
    </source>
</evidence>
<dbReference type="GO" id="GO:0005737">
    <property type="term" value="C:cytoplasm"/>
    <property type="evidence" value="ECO:0007669"/>
    <property type="project" value="UniProtKB-SubCell"/>
</dbReference>
<evidence type="ECO:0000256" key="22">
    <source>
        <dbReference type="ARBA" id="ARBA00048074"/>
    </source>
</evidence>
<evidence type="ECO:0000256" key="21">
    <source>
        <dbReference type="ARBA" id="ARBA00047969"/>
    </source>
</evidence>
<organism evidence="26 27">
    <name type="scientific">Streptomyces caniscabiei</name>
    <dbReference type="NCBI Taxonomy" id="2746961"/>
    <lineage>
        <taxon>Bacteria</taxon>
        <taxon>Bacillati</taxon>
        <taxon>Actinomycetota</taxon>
        <taxon>Actinomycetes</taxon>
        <taxon>Kitasatosporales</taxon>
        <taxon>Streptomycetaceae</taxon>
        <taxon>Streptomyces</taxon>
    </lineage>
</organism>
<dbReference type="PANTHER" id="PTHR12418">
    <property type="entry name" value="ACYL-COENZYME A THIOESTERASE THEM4"/>
    <property type="match status" value="1"/>
</dbReference>
<keyword evidence="4" id="KW-1003">Cell membrane</keyword>
<dbReference type="AlphaFoldDB" id="A0A927QPI0"/>
<evidence type="ECO:0000256" key="23">
    <source>
        <dbReference type="ARBA" id="ARBA00048180"/>
    </source>
</evidence>
<evidence type="ECO:0000256" key="11">
    <source>
        <dbReference type="ARBA" id="ARBA00023136"/>
    </source>
</evidence>
<dbReference type="InterPro" id="IPR052365">
    <property type="entry name" value="THEM4/THEM5_acyl-CoA_thioest"/>
</dbReference>
<dbReference type="InterPro" id="IPR006683">
    <property type="entry name" value="Thioestr_dom"/>
</dbReference>
<comment type="catalytic activity">
    <reaction evidence="23">
        <text>tetradecanoyl-CoA + H2O = tetradecanoate + CoA + H(+)</text>
        <dbReference type="Rhea" id="RHEA:40119"/>
        <dbReference type="ChEBI" id="CHEBI:15377"/>
        <dbReference type="ChEBI" id="CHEBI:15378"/>
        <dbReference type="ChEBI" id="CHEBI:30807"/>
        <dbReference type="ChEBI" id="CHEBI:57287"/>
        <dbReference type="ChEBI" id="CHEBI:57385"/>
    </reaction>
    <physiologicalReaction direction="left-to-right" evidence="23">
        <dbReference type="Rhea" id="RHEA:40120"/>
    </physiologicalReaction>
</comment>
<dbReference type="GO" id="GO:0006631">
    <property type="term" value="P:fatty acid metabolic process"/>
    <property type="evidence" value="ECO:0007669"/>
    <property type="project" value="UniProtKB-KW"/>
</dbReference>
<dbReference type="InterPro" id="IPR029069">
    <property type="entry name" value="HotDog_dom_sf"/>
</dbReference>
<proteinExistence type="inferred from homology"/>
<evidence type="ECO:0000256" key="3">
    <source>
        <dbReference type="ARBA" id="ARBA00004632"/>
    </source>
</evidence>
<evidence type="ECO:0000256" key="5">
    <source>
        <dbReference type="ARBA" id="ARBA00022490"/>
    </source>
</evidence>
<evidence type="ECO:0000256" key="10">
    <source>
        <dbReference type="ARBA" id="ARBA00023098"/>
    </source>
</evidence>
<evidence type="ECO:0000259" key="25">
    <source>
        <dbReference type="Pfam" id="PF03061"/>
    </source>
</evidence>
<accession>A0A927QPI0</accession>
<evidence type="ECO:0000256" key="14">
    <source>
        <dbReference type="ARBA" id="ARBA00037002"/>
    </source>
</evidence>
<evidence type="ECO:0000256" key="13">
    <source>
        <dbReference type="ARBA" id="ARBA00035852"/>
    </source>
</evidence>
<evidence type="ECO:0000256" key="18">
    <source>
        <dbReference type="ARBA" id="ARBA00043210"/>
    </source>
</evidence>
<evidence type="ECO:0000256" key="8">
    <source>
        <dbReference type="ARBA" id="ARBA00022832"/>
    </source>
</evidence>
<comment type="caution">
    <text evidence="26">The sequence shown here is derived from an EMBL/GenBank/DDBJ whole genome shotgun (WGS) entry which is preliminary data.</text>
</comment>
<keyword evidence="12" id="KW-0966">Cell projection</keyword>